<evidence type="ECO:0000256" key="3">
    <source>
        <dbReference type="ARBA" id="ARBA00022833"/>
    </source>
</evidence>
<evidence type="ECO:0000256" key="6">
    <source>
        <dbReference type="RuleBase" id="RU361277"/>
    </source>
</evidence>
<dbReference type="AlphaFoldDB" id="A0A963YP76"/>
<keyword evidence="4" id="KW-0560">Oxidoreductase</keyword>
<dbReference type="Gene3D" id="3.90.180.10">
    <property type="entry name" value="Medium-chain alcohol dehydrogenases, catalytic domain"/>
    <property type="match status" value="1"/>
</dbReference>
<evidence type="ECO:0000259" key="7">
    <source>
        <dbReference type="SMART" id="SM00829"/>
    </source>
</evidence>
<keyword evidence="2 6" id="KW-0479">Metal-binding</keyword>
<dbReference type="CDD" id="cd08279">
    <property type="entry name" value="Zn_ADH_class_III"/>
    <property type="match status" value="1"/>
</dbReference>
<keyword evidence="5" id="KW-0520">NAD</keyword>
<dbReference type="PANTHER" id="PTHR43880:SF12">
    <property type="entry name" value="ALCOHOL DEHYDROGENASE CLASS-3"/>
    <property type="match status" value="1"/>
</dbReference>
<evidence type="ECO:0000313" key="9">
    <source>
        <dbReference type="Proteomes" id="UP000708298"/>
    </source>
</evidence>
<dbReference type="Gene3D" id="3.40.50.720">
    <property type="entry name" value="NAD(P)-binding Rossmann-like Domain"/>
    <property type="match status" value="1"/>
</dbReference>
<reference evidence="8" key="2">
    <citation type="submission" date="2021-01" db="EMBL/GenBank/DDBJ databases">
        <authorList>
            <person name="Mieszkin S."/>
            <person name="Pouder E."/>
            <person name="Alain K."/>
        </authorList>
    </citation>
    <scope>NUCLEOTIDE SEQUENCE</scope>
    <source>
        <strain evidence="8">HW T2.11</strain>
    </source>
</reference>
<dbReference type="GO" id="GO:0008270">
    <property type="term" value="F:zinc ion binding"/>
    <property type="evidence" value="ECO:0007669"/>
    <property type="project" value="InterPro"/>
</dbReference>
<dbReference type="InterPro" id="IPR036291">
    <property type="entry name" value="NAD(P)-bd_dom_sf"/>
</dbReference>
<accession>A0A963YP76</accession>
<dbReference type="SUPFAM" id="SSF51735">
    <property type="entry name" value="NAD(P)-binding Rossmann-fold domains"/>
    <property type="match status" value="1"/>
</dbReference>
<dbReference type="InterPro" id="IPR013149">
    <property type="entry name" value="ADH-like_C"/>
</dbReference>
<keyword evidence="3 6" id="KW-0862">Zinc</keyword>
<dbReference type="GO" id="GO:0046294">
    <property type="term" value="P:formaldehyde catabolic process"/>
    <property type="evidence" value="ECO:0007669"/>
    <property type="project" value="TreeGrafter"/>
</dbReference>
<dbReference type="SMART" id="SM00829">
    <property type="entry name" value="PKS_ER"/>
    <property type="match status" value="1"/>
</dbReference>
<dbReference type="InterPro" id="IPR020843">
    <property type="entry name" value="ER"/>
</dbReference>
<evidence type="ECO:0000313" key="8">
    <source>
        <dbReference type="EMBL" id="MCB8874603.1"/>
    </source>
</evidence>
<dbReference type="GO" id="GO:0051903">
    <property type="term" value="F:S-(hydroxymethyl)glutathione dehydrogenase [NAD(P)+] activity"/>
    <property type="evidence" value="ECO:0007669"/>
    <property type="project" value="TreeGrafter"/>
</dbReference>
<evidence type="ECO:0000256" key="2">
    <source>
        <dbReference type="ARBA" id="ARBA00022723"/>
    </source>
</evidence>
<dbReference type="InterPro" id="IPR011032">
    <property type="entry name" value="GroES-like_sf"/>
</dbReference>
<reference evidence="8" key="1">
    <citation type="journal article" date="2021" name="Microorganisms">
        <title>Acidisoma silvae sp. nov. and Acidisomacellulosilytica sp. nov., Two Acidophilic Bacteria Isolated from Decaying Wood, Hydrolyzing Cellulose and Producing Poly-3-hydroxybutyrate.</title>
        <authorList>
            <person name="Mieszkin S."/>
            <person name="Pouder E."/>
            <person name="Uroz S."/>
            <person name="Simon-Colin C."/>
            <person name="Alain K."/>
        </authorList>
    </citation>
    <scope>NUCLEOTIDE SEQUENCE</scope>
    <source>
        <strain evidence="8">HW T2.11</strain>
    </source>
</reference>
<sequence>MKAAVLHQPGQPLTIEEVEIARPAAREVLVRTAVTGLCHSDLHFIDGAFPHPLPLVLGHEAAGIVEAVGSDVTYVRPGDPVVLCLSVFCGHCRHCLTGHPAMCDTPEVNLPPGTSRRLSWQGEVLHQFYNTSTFAEQVLVHEHALVKVRPDMPLDRAALLGCAVLTGTGAVFHRAGVRPGETVAVIGCGGVGLAAVNGAALAGAGRIIAIDTQASKLTLAKTLGATDVIDASAGDIAEQVLELTHGGVDHAIECIGLKRTAEAAFAMLAPRGMATIVGIPPWGTKLELDAIAMLADRRIQGSRMGSNRFRLDIPQLVDFYLQGRLHLDHMISDRLTLPEINTGFARMRAGTAVRQIVLF</sequence>
<dbReference type="InterPro" id="IPR013154">
    <property type="entry name" value="ADH-like_N"/>
</dbReference>
<organism evidence="8 9">
    <name type="scientific">Acidisoma silvae</name>
    <dbReference type="NCBI Taxonomy" id="2802396"/>
    <lineage>
        <taxon>Bacteria</taxon>
        <taxon>Pseudomonadati</taxon>
        <taxon>Pseudomonadota</taxon>
        <taxon>Alphaproteobacteria</taxon>
        <taxon>Acetobacterales</taxon>
        <taxon>Acidocellaceae</taxon>
        <taxon>Acidisoma</taxon>
    </lineage>
</organism>
<evidence type="ECO:0000256" key="5">
    <source>
        <dbReference type="ARBA" id="ARBA00023027"/>
    </source>
</evidence>
<protein>
    <submittedName>
        <fullName evidence="8">Zn-dependent alcohol dehydrogenase</fullName>
    </submittedName>
</protein>
<proteinExistence type="inferred from homology"/>
<dbReference type="Proteomes" id="UP000708298">
    <property type="component" value="Unassembled WGS sequence"/>
</dbReference>
<keyword evidence="9" id="KW-1185">Reference proteome</keyword>
<comment type="similarity">
    <text evidence="6">Belongs to the zinc-containing alcohol dehydrogenase family.</text>
</comment>
<dbReference type="SUPFAM" id="SSF50129">
    <property type="entry name" value="GroES-like"/>
    <property type="match status" value="2"/>
</dbReference>
<dbReference type="PANTHER" id="PTHR43880">
    <property type="entry name" value="ALCOHOL DEHYDROGENASE"/>
    <property type="match status" value="1"/>
</dbReference>
<comment type="cofactor">
    <cofactor evidence="1 6">
        <name>Zn(2+)</name>
        <dbReference type="ChEBI" id="CHEBI:29105"/>
    </cofactor>
</comment>
<dbReference type="Pfam" id="PF08240">
    <property type="entry name" value="ADH_N"/>
    <property type="match status" value="1"/>
</dbReference>
<comment type="caution">
    <text evidence="8">The sequence shown here is derived from an EMBL/GenBank/DDBJ whole genome shotgun (WGS) entry which is preliminary data.</text>
</comment>
<dbReference type="GO" id="GO:0005829">
    <property type="term" value="C:cytosol"/>
    <property type="evidence" value="ECO:0007669"/>
    <property type="project" value="TreeGrafter"/>
</dbReference>
<dbReference type="EMBL" id="JAESVB010000002">
    <property type="protein sequence ID" value="MCB8874603.1"/>
    <property type="molecule type" value="Genomic_DNA"/>
</dbReference>
<gene>
    <name evidence="8" type="ORF">ASILVAE211_05345</name>
</gene>
<dbReference type="PROSITE" id="PS00059">
    <property type="entry name" value="ADH_ZINC"/>
    <property type="match status" value="1"/>
</dbReference>
<evidence type="ECO:0000256" key="4">
    <source>
        <dbReference type="ARBA" id="ARBA00023002"/>
    </source>
</evidence>
<dbReference type="RefSeq" id="WP_227320270.1">
    <property type="nucleotide sequence ID" value="NZ_JAESVB010000002.1"/>
</dbReference>
<evidence type="ECO:0000256" key="1">
    <source>
        <dbReference type="ARBA" id="ARBA00001947"/>
    </source>
</evidence>
<name>A0A963YP76_9PROT</name>
<dbReference type="InterPro" id="IPR002328">
    <property type="entry name" value="ADH_Zn_CS"/>
</dbReference>
<feature type="domain" description="Enoyl reductase (ER)" evidence="7">
    <location>
        <begin position="10"/>
        <end position="358"/>
    </location>
</feature>
<dbReference type="FunFam" id="3.40.50.720:FF:000003">
    <property type="entry name" value="S-(hydroxymethyl)glutathione dehydrogenase"/>
    <property type="match status" value="1"/>
</dbReference>
<dbReference type="Pfam" id="PF00107">
    <property type="entry name" value="ADH_zinc_N"/>
    <property type="match status" value="1"/>
</dbReference>